<keyword evidence="5" id="KW-1185">Reference proteome</keyword>
<proteinExistence type="predicted"/>
<keyword evidence="1" id="KW-0285">Flavoprotein</keyword>
<dbReference type="InterPro" id="IPR006094">
    <property type="entry name" value="Oxid_FAD_bind_N"/>
</dbReference>
<dbReference type="Proteomes" id="UP000290637">
    <property type="component" value="Chromosome"/>
</dbReference>
<dbReference type="KEGG" id="plue:EWM63_00595"/>
<evidence type="ECO:0000259" key="3">
    <source>
        <dbReference type="PROSITE" id="PS51387"/>
    </source>
</evidence>
<keyword evidence="4" id="KW-0560">Oxidoreductase</keyword>
<keyword evidence="2" id="KW-0274">FAD</keyword>
<name>A0A4P6KT43_9BURK</name>
<dbReference type="SUPFAM" id="SSF56176">
    <property type="entry name" value="FAD-binding/transporter-associated domain-like"/>
    <property type="match status" value="1"/>
</dbReference>
<evidence type="ECO:0000256" key="1">
    <source>
        <dbReference type="ARBA" id="ARBA00022630"/>
    </source>
</evidence>
<feature type="domain" description="FAD-binding PCMH-type" evidence="3">
    <location>
        <begin position="1"/>
        <end position="174"/>
    </location>
</feature>
<dbReference type="SUPFAM" id="SSF55103">
    <property type="entry name" value="FAD-linked oxidases, C-terminal domain"/>
    <property type="match status" value="1"/>
</dbReference>
<dbReference type="OrthoDB" id="9811557at2"/>
<accession>A0A4P6KT43</accession>
<dbReference type="Pfam" id="PF01565">
    <property type="entry name" value="FAD_binding_4"/>
    <property type="match status" value="1"/>
</dbReference>
<evidence type="ECO:0000313" key="4">
    <source>
        <dbReference type="EMBL" id="QBE61685.1"/>
    </source>
</evidence>
<evidence type="ECO:0000313" key="5">
    <source>
        <dbReference type="Proteomes" id="UP000290637"/>
    </source>
</evidence>
<dbReference type="InterPro" id="IPR036318">
    <property type="entry name" value="FAD-bd_PCMH-like_sf"/>
</dbReference>
<dbReference type="Gene3D" id="3.30.465.10">
    <property type="match status" value="1"/>
</dbReference>
<sequence length="363" mass="38375">MDDTLEPLRAAFRERVLAAGRDGVPLRIRGGGSKDWYGRAPEGAVLDTTGYRGITGYEPTELVVTARCGTPLREIEAALAEHGQMLAFEPPHFGEGATIGGVVASGLAGPRRQAAGAVRDFVLGVTLMNGQGNVLRFGGQVMKNVAGYDVSRLMAGSLGTLGLILDVSLKVLPRPAAEATLRLALDQETALQRVNAWAGQPMPVSASAWHDGLLTVRLSGAGAAVAAAMARIGGEALPAGTATAFWHDVREQRHPFFADAAAAPLWRLAVPTVAPVLAPGQEDGGTQLIEWGGGQRWLRSHETPQAIRALAARHGGHATLYRGTARHDVFQPLAPAIHAIHRNLKNAFDPAGIFNPGRMYEDL</sequence>
<dbReference type="PANTHER" id="PTHR11748:SF103">
    <property type="entry name" value="GLYCOLATE OXIDASE SUBUNIT GLCE"/>
    <property type="match status" value="1"/>
</dbReference>
<reference evidence="4 5" key="1">
    <citation type="submission" date="2019-02" db="EMBL/GenBank/DDBJ databases">
        <title>Draft Genome Sequences of Six Type Strains of the Genus Massilia.</title>
        <authorList>
            <person name="Miess H."/>
            <person name="Frediansyhah A."/>
            <person name="Gross H."/>
        </authorList>
    </citation>
    <scope>NUCLEOTIDE SEQUENCE [LARGE SCALE GENOMIC DNA]</scope>
    <source>
        <strain evidence="4 5">DSM 17473</strain>
    </source>
</reference>
<dbReference type="RefSeq" id="WP_130184822.1">
    <property type="nucleotide sequence ID" value="NZ_CP035913.1"/>
</dbReference>
<evidence type="ECO:0000256" key="2">
    <source>
        <dbReference type="ARBA" id="ARBA00022827"/>
    </source>
</evidence>
<dbReference type="GO" id="GO:0071949">
    <property type="term" value="F:FAD binding"/>
    <property type="evidence" value="ECO:0007669"/>
    <property type="project" value="InterPro"/>
</dbReference>
<dbReference type="AlphaFoldDB" id="A0A4P6KT43"/>
<organism evidence="4 5">
    <name type="scientific">Pseudoduganella lutea</name>
    <dbReference type="NCBI Taxonomy" id="321985"/>
    <lineage>
        <taxon>Bacteria</taxon>
        <taxon>Pseudomonadati</taxon>
        <taxon>Pseudomonadota</taxon>
        <taxon>Betaproteobacteria</taxon>
        <taxon>Burkholderiales</taxon>
        <taxon>Oxalobacteraceae</taxon>
        <taxon>Telluria group</taxon>
        <taxon>Pseudoduganella</taxon>
    </lineage>
</organism>
<dbReference type="PROSITE" id="PS51387">
    <property type="entry name" value="FAD_PCMH"/>
    <property type="match status" value="1"/>
</dbReference>
<protein>
    <submittedName>
        <fullName evidence="4">Glycolate oxidase subunit GlcE</fullName>
        <ecNumber evidence="4">1.1.99.14</ecNumber>
    </submittedName>
</protein>
<dbReference type="InterPro" id="IPR016166">
    <property type="entry name" value="FAD-bd_PCMH"/>
</dbReference>
<dbReference type="EMBL" id="CP035913">
    <property type="protein sequence ID" value="QBE61685.1"/>
    <property type="molecule type" value="Genomic_DNA"/>
</dbReference>
<dbReference type="GO" id="GO:0019154">
    <property type="term" value="F:glycolate dehydrogenase activity"/>
    <property type="evidence" value="ECO:0007669"/>
    <property type="project" value="UniProtKB-EC"/>
</dbReference>
<dbReference type="EC" id="1.1.99.14" evidence="4"/>
<dbReference type="InterPro" id="IPR016169">
    <property type="entry name" value="FAD-bd_PCMH_sub2"/>
</dbReference>
<dbReference type="InterPro" id="IPR016164">
    <property type="entry name" value="FAD-linked_Oxase-like_C"/>
</dbReference>
<dbReference type="NCBIfam" id="NF008439">
    <property type="entry name" value="PRK11282.1"/>
    <property type="match status" value="1"/>
</dbReference>
<dbReference type="PANTHER" id="PTHR11748">
    <property type="entry name" value="D-LACTATE DEHYDROGENASE"/>
    <property type="match status" value="1"/>
</dbReference>
<gene>
    <name evidence="4" type="primary">glcE</name>
    <name evidence="4" type="ORF">EWM63_00595</name>
</gene>